<dbReference type="EMBL" id="AY113604">
    <property type="protein sequence ID" value="AAM29609.1"/>
    <property type="molecule type" value="mRNA"/>
</dbReference>
<evidence type="ECO:0000313" key="1">
    <source>
        <dbReference type="EMBL" id="AAM29609.1"/>
    </source>
</evidence>
<sequence length="60" mass="6670">MQPAEVKAGAVLARIANGLEMEYSLGLSKITIEAWLSKQCYIIEEIAFLEARQCGRLIKT</sequence>
<proteinExistence type="evidence at transcript level"/>
<reference evidence="1" key="1">
    <citation type="submission" date="2002-05" db="EMBL/GenBank/DDBJ databases">
        <authorList>
            <person name="Stapleton M."/>
            <person name="Brokstein P."/>
            <person name="Hong L."/>
            <person name="Agbayani A."/>
            <person name="Carlson J."/>
            <person name="Champe M."/>
            <person name="Chavez C."/>
            <person name="Dorsett V."/>
            <person name="Dresnek D."/>
            <person name="Farfan D."/>
            <person name="Frise E."/>
            <person name="George R."/>
            <person name="Gonzalez M."/>
            <person name="Guarin H."/>
            <person name="Kronmiller B."/>
            <person name="Li P."/>
            <person name="Liao G."/>
            <person name="Miranda A."/>
            <person name="Mungall C.J."/>
            <person name="Nunoo J."/>
            <person name="Pacleb J."/>
            <person name="Paragas V."/>
            <person name="Park S."/>
            <person name="Patel S."/>
            <person name="Phouanenavong S."/>
            <person name="Wan K."/>
            <person name="Yu C."/>
            <person name="Lewis S.E."/>
            <person name="Rubin G.M."/>
            <person name="Celniker S."/>
        </authorList>
    </citation>
    <scope>NUCLEOTIDE SEQUENCE</scope>
    <source>
        <strain evidence="1">Berkeley</strain>
    </source>
</reference>
<organism evidence="1">
    <name type="scientific">Drosophila melanogaster</name>
    <name type="common">Fruit fly</name>
    <dbReference type="NCBI Taxonomy" id="7227"/>
    <lineage>
        <taxon>Eukaryota</taxon>
        <taxon>Metazoa</taxon>
        <taxon>Ecdysozoa</taxon>
        <taxon>Arthropoda</taxon>
        <taxon>Hexapoda</taxon>
        <taxon>Insecta</taxon>
        <taxon>Pterygota</taxon>
        <taxon>Neoptera</taxon>
        <taxon>Endopterygota</taxon>
        <taxon>Diptera</taxon>
        <taxon>Brachycera</taxon>
        <taxon>Muscomorpha</taxon>
        <taxon>Ephydroidea</taxon>
        <taxon>Drosophilidae</taxon>
        <taxon>Drosophila</taxon>
        <taxon>Sophophora</taxon>
    </lineage>
</organism>
<protein>
    <submittedName>
        <fullName evidence="1">RH57246p</fullName>
    </submittedName>
</protein>
<dbReference type="AlphaFoldDB" id="Q8MYU2"/>
<accession>Q8MYU2</accession>
<name>Q8MYU2_DROME</name>